<dbReference type="SMART" id="SM00175">
    <property type="entry name" value="RAB"/>
    <property type="match status" value="1"/>
</dbReference>
<gene>
    <name evidence="2" type="ORF">ADUPG1_011105</name>
</gene>
<dbReference type="InterPro" id="IPR001806">
    <property type="entry name" value="Small_GTPase"/>
</dbReference>
<keyword evidence="3" id="KW-1185">Reference proteome</keyword>
<protein>
    <submittedName>
        <fullName evidence="2">Small GTPase like protein</fullName>
    </submittedName>
</protein>
<dbReference type="InterPro" id="IPR027417">
    <property type="entry name" value="P-loop_NTPase"/>
</dbReference>
<dbReference type="PROSITE" id="PS51421">
    <property type="entry name" value="RAS"/>
    <property type="match status" value="1"/>
</dbReference>
<dbReference type="InterPro" id="IPR050209">
    <property type="entry name" value="Rab_GTPases_membrane_traffic"/>
</dbReference>
<dbReference type="SMART" id="SM00174">
    <property type="entry name" value="RHO"/>
    <property type="match status" value="1"/>
</dbReference>
<dbReference type="InterPro" id="IPR005225">
    <property type="entry name" value="Small_GTP-bd"/>
</dbReference>
<dbReference type="EMBL" id="BQXS01011849">
    <property type="protein sequence ID" value="GKT17439.1"/>
    <property type="molecule type" value="Genomic_DNA"/>
</dbReference>
<dbReference type="PRINTS" id="PR00449">
    <property type="entry name" value="RASTRNSFRMNG"/>
</dbReference>
<name>A0ABQ5JUC9_9EUKA</name>
<comment type="similarity">
    <text evidence="1">Belongs to the small GTPase superfamily. Rab family.</text>
</comment>
<evidence type="ECO:0000313" key="3">
    <source>
        <dbReference type="Proteomes" id="UP001057375"/>
    </source>
</evidence>
<sequence length="161" mass="18244">MDGKDVTITFYDSGGQEKFRAIVRSYYRKSRGAVLVYDITDRKSFLDLDYWVSEMQAHCEFSLSEMPIMVLGNKSDHGHLRTVPTAEAEVWCERHGFAFLETSALTGKNTSDAFKLFIQLIQKMVVKPLEDQEEDSSDSFLTRETEGLPLKSVSKKGACGR</sequence>
<proteinExistence type="inferred from homology"/>
<dbReference type="Gene3D" id="3.40.50.300">
    <property type="entry name" value="P-loop containing nucleotide triphosphate hydrolases"/>
    <property type="match status" value="1"/>
</dbReference>
<dbReference type="Proteomes" id="UP001057375">
    <property type="component" value="Unassembled WGS sequence"/>
</dbReference>
<reference evidence="2" key="1">
    <citation type="submission" date="2022-03" db="EMBL/GenBank/DDBJ databases">
        <title>Draft genome sequence of Aduncisulcus paluster, a free-living microaerophilic Fornicata.</title>
        <authorList>
            <person name="Yuyama I."/>
            <person name="Kume K."/>
            <person name="Tamura T."/>
            <person name="Inagaki Y."/>
            <person name="Hashimoto T."/>
        </authorList>
    </citation>
    <scope>NUCLEOTIDE SEQUENCE</scope>
    <source>
        <strain evidence="2">NY0171</strain>
    </source>
</reference>
<dbReference type="SMART" id="SM00173">
    <property type="entry name" value="RAS"/>
    <property type="match status" value="1"/>
</dbReference>
<accession>A0ABQ5JUC9</accession>
<dbReference type="SUPFAM" id="SSF52540">
    <property type="entry name" value="P-loop containing nucleoside triphosphate hydrolases"/>
    <property type="match status" value="1"/>
</dbReference>
<dbReference type="PROSITE" id="PS51419">
    <property type="entry name" value="RAB"/>
    <property type="match status" value="1"/>
</dbReference>
<dbReference type="Pfam" id="PF00071">
    <property type="entry name" value="Ras"/>
    <property type="match status" value="1"/>
</dbReference>
<comment type="caution">
    <text evidence="2">The sequence shown here is derived from an EMBL/GenBank/DDBJ whole genome shotgun (WGS) entry which is preliminary data.</text>
</comment>
<dbReference type="PANTHER" id="PTHR47979">
    <property type="entry name" value="DRAB11-RELATED"/>
    <property type="match status" value="1"/>
</dbReference>
<organism evidence="2 3">
    <name type="scientific">Aduncisulcus paluster</name>
    <dbReference type="NCBI Taxonomy" id="2918883"/>
    <lineage>
        <taxon>Eukaryota</taxon>
        <taxon>Metamonada</taxon>
        <taxon>Carpediemonas-like organisms</taxon>
        <taxon>Aduncisulcus</taxon>
    </lineage>
</organism>
<dbReference type="NCBIfam" id="TIGR00231">
    <property type="entry name" value="small_GTP"/>
    <property type="match status" value="1"/>
</dbReference>
<dbReference type="CDD" id="cd00154">
    <property type="entry name" value="Rab"/>
    <property type="match status" value="1"/>
</dbReference>
<evidence type="ECO:0000313" key="2">
    <source>
        <dbReference type="EMBL" id="GKT17439.1"/>
    </source>
</evidence>
<evidence type="ECO:0000256" key="1">
    <source>
        <dbReference type="ARBA" id="ARBA00006270"/>
    </source>
</evidence>